<evidence type="ECO:0000313" key="2">
    <source>
        <dbReference type="Proteomes" id="UP000182762"/>
    </source>
</evidence>
<keyword evidence="2" id="KW-1185">Reference proteome</keyword>
<comment type="caution">
    <text evidence="1">The sequence shown here is derived from an EMBL/GenBank/DDBJ whole genome shotgun (WGS) entry which is preliminary data.</text>
</comment>
<organism evidence="1 2">
    <name type="scientific">Priestia endophytica DSM 13796</name>
    <dbReference type="NCBI Taxonomy" id="1121089"/>
    <lineage>
        <taxon>Bacteria</taxon>
        <taxon>Bacillati</taxon>
        <taxon>Bacillota</taxon>
        <taxon>Bacilli</taxon>
        <taxon>Bacillales</taxon>
        <taxon>Bacillaceae</taxon>
        <taxon>Priestia</taxon>
    </lineage>
</organism>
<evidence type="ECO:0000313" key="1">
    <source>
        <dbReference type="EMBL" id="SFQ67789.1"/>
    </source>
</evidence>
<gene>
    <name evidence="1" type="ORF">SAMN02745910_02720</name>
</gene>
<accession>A0A1I6AGG5</accession>
<reference evidence="1 2" key="1">
    <citation type="submission" date="2016-10" db="EMBL/GenBank/DDBJ databases">
        <authorList>
            <person name="Varghese N."/>
            <person name="Submissions S."/>
        </authorList>
    </citation>
    <scope>NUCLEOTIDE SEQUENCE [LARGE SCALE GENOMIC DNA]</scope>
    <source>
        <strain evidence="1 2">DSM 13796</strain>
    </source>
</reference>
<protein>
    <submittedName>
        <fullName evidence="1">Uncharacterized protein</fullName>
    </submittedName>
</protein>
<name>A0A1I6AGG5_9BACI</name>
<dbReference type="Proteomes" id="UP000182762">
    <property type="component" value="Unassembled WGS sequence"/>
</dbReference>
<proteinExistence type="predicted"/>
<dbReference type="EMBL" id="FOXX01000006">
    <property type="protein sequence ID" value="SFQ67789.1"/>
    <property type="molecule type" value="Genomic_DNA"/>
</dbReference>
<dbReference type="GeneID" id="93711356"/>
<sequence length="89" mass="10484">MEYIFKFKLTDVYPRIVDSLGTKEVAVSSIVKTEEDKLLFQGNIRVRFNEFGIFPDARDIAKAAEETTIRKQLTFELKRYVKPHRKFLV</sequence>
<dbReference type="RefSeq" id="WP_061805402.1">
    <property type="nucleotide sequence ID" value="NZ_FOXX01000006.1"/>
</dbReference>